<dbReference type="OrthoDB" id="9803483at2"/>
<dbReference type="InterPro" id="IPR023210">
    <property type="entry name" value="NADP_OxRdtase_dom"/>
</dbReference>
<dbReference type="EMBL" id="VHLG01000005">
    <property type="protein sequence ID" value="TPW30482.1"/>
    <property type="molecule type" value="Genomic_DNA"/>
</dbReference>
<dbReference type="SUPFAM" id="SSF51430">
    <property type="entry name" value="NAD(P)-linked oxidoreductase"/>
    <property type="match status" value="1"/>
</dbReference>
<dbReference type="Proteomes" id="UP000318801">
    <property type="component" value="Unassembled WGS sequence"/>
</dbReference>
<dbReference type="AlphaFoldDB" id="A0A506U7T7"/>
<sequence length="330" mass="35183">MLKREIGRSGISASALALGTWAIGGSDWGGTDEDASIAAIHAGLDAGIDLIDTAPIYGFGLAEELVGKAISGRRDSVVLATKCGLVWGGEKGAFFFPSEYGKVHRYLGRDAIRMEVEASLKRLKTDYIDLYQTHFQEPTTPIAETMEALLELKQEGKIRAIGISNASAEQLADYLAVGQVDVMQEQYSMVSRDLEGEVIPLALSEGVGILAYSPLAMGLLSGRMRAERSFGSGDVRGESKRFAPDVITRVNTFLDSIAPIAADHDISMVQLVLAWTLARPGITHVLSGVRNRAQADENVAAANVSLSADEMAAITAKLDEAALNVPPTYG</sequence>
<dbReference type="InterPro" id="IPR050523">
    <property type="entry name" value="AKR_Detox_Biosynth"/>
</dbReference>
<dbReference type="Pfam" id="PF00248">
    <property type="entry name" value="Aldo_ket_red"/>
    <property type="match status" value="1"/>
</dbReference>
<keyword evidence="1" id="KW-0560">Oxidoreductase</keyword>
<dbReference type="PANTHER" id="PTHR43364">
    <property type="entry name" value="NADH-SPECIFIC METHYLGLYOXAL REDUCTASE-RELATED"/>
    <property type="match status" value="1"/>
</dbReference>
<organism evidence="3 4">
    <name type="scientific">Martelella alba</name>
    <dbReference type="NCBI Taxonomy" id="2590451"/>
    <lineage>
        <taxon>Bacteria</taxon>
        <taxon>Pseudomonadati</taxon>
        <taxon>Pseudomonadota</taxon>
        <taxon>Alphaproteobacteria</taxon>
        <taxon>Hyphomicrobiales</taxon>
        <taxon>Aurantimonadaceae</taxon>
        <taxon>Martelella</taxon>
    </lineage>
</organism>
<dbReference type="FunFam" id="3.20.20.100:FF:000004">
    <property type="entry name" value="Oxidoreductase, aldo/keto reductase"/>
    <property type="match status" value="1"/>
</dbReference>
<reference evidence="3 4" key="1">
    <citation type="submission" date="2019-06" db="EMBL/GenBank/DDBJ databases">
        <authorList>
            <person name="Li M."/>
        </authorList>
    </citation>
    <scope>NUCLEOTIDE SEQUENCE [LARGE SCALE GENOMIC DNA]</scope>
    <source>
        <strain evidence="3 4">BGMRC2036</strain>
    </source>
</reference>
<name>A0A506U7T7_9HYPH</name>
<dbReference type="InterPro" id="IPR036812">
    <property type="entry name" value="NAD(P)_OxRdtase_dom_sf"/>
</dbReference>
<dbReference type="InterPro" id="IPR020471">
    <property type="entry name" value="AKR"/>
</dbReference>
<proteinExistence type="predicted"/>
<dbReference type="PANTHER" id="PTHR43364:SF4">
    <property type="entry name" value="NAD(P)-LINKED OXIDOREDUCTASE SUPERFAMILY PROTEIN"/>
    <property type="match status" value="1"/>
</dbReference>
<comment type="caution">
    <text evidence="3">The sequence shown here is derived from an EMBL/GenBank/DDBJ whole genome shotgun (WGS) entry which is preliminary data.</text>
</comment>
<evidence type="ECO:0000259" key="2">
    <source>
        <dbReference type="Pfam" id="PF00248"/>
    </source>
</evidence>
<accession>A0A506U7T7</accession>
<evidence type="ECO:0000313" key="4">
    <source>
        <dbReference type="Proteomes" id="UP000318801"/>
    </source>
</evidence>
<gene>
    <name evidence="3" type="ORF">FJU08_10930</name>
</gene>
<dbReference type="GO" id="GO:0005829">
    <property type="term" value="C:cytosol"/>
    <property type="evidence" value="ECO:0007669"/>
    <property type="project" value="UniProtKB-ARBA"/>
</dbReference>
<dbReference type="RefSeq" id="WP_141149052.1">
    <property type="nucleotide sequence ID" value="NZ_VHLG01000005.1"/>
</dbReference>
<dbReference type="PRINTS" id="PR00069">
    <property type="entry name" value="ALDKETRDTASE"/>
</dbReference>
<keyword evidence="4" id="KW-1185">Reference proteome</keyword>
<protein>
    <submittedName>
        <fullName evidence="3">Aldo/keto reductase</fullName>
    </submittedName>
</protein>
<evidence type="ECO:0000313" key="3">
    <source>
        <dbReference type="EMBL" id="TPW30482.1"/>
    </source>
</evidence>
<evidence type="ECO:0000256" key="1">
    <source>
        <dbReference type="ARBA" id="ARBA00023002"/>
    </source>
</evidence>
<feature type="domain" description="NADP-dependent oxidoreductase" evidence="2">
    <location>
        <begin position="16"/>
        <end position="318"/>
    </location>
</feature>
<dbReference type="Gene3D" id="3.20.20.100">
    <property type="entry name" value="NADP-dependent oxidoreductase domain"/>
    <property type="match status" value="1"/>
</dbReference>
<dbReference type="GO" id="GO:0016491">
    <property type="term" value="F:oxidoreductase activity"/>
    <property type="evidence" value="ECO:0007669"/>
    <property type="project" value="UniProtKB-KW"/>
</dbReference>